<proteinExistence type="predicted"/>
<reference evidence="1" key="3">
    <citation type="submission" date="2022-06" db="EMBL/GenBank/DDBJ databases">
        <title>Genomic Encyclopedia of Type Strains, Phase III (KMG-III): the genomes of soil and plant-associated and newly described type strains.</title>
        <authorList>
            <person name="Whitman W."/>
        </authorList>
    </citation>
    <scope>NUCLEOTIDE SEQUENCE</scope>
    <source>
        <strain evidence="1">CPCC 202695</strain>
    </source>
</reference>
<reference evidence="3" key="2">
    <citation type="submission" date="2016-10" db="EMBL/GenBank/DDBJ databases">
        <authorList>
            <person name="Varghese N."/>
            <person name="Submissions S."/>
        </authorList>
    </citation>
    <scope>NUCLEOTIDE SEQUENCE [LARGE SCALE GENOMIC DNA]</scope>
    <source>
        <strain evidence="3">CPCC 202695</strain>
    </source>
</reference>
<evidence type="ECO:0000313" key="1">
    <source>
        <dbReference type="EMBL" id="MCP2367582.1"/>
    </source>
</evidence>
<dbReference type="STRING" id="589382.SAMN04489721_1135"/>
<evidence type="ECO:0000313" key="4">
    <source>
        <dbReference type="Proteomes" id="UP000893823"/>
    </source>
</evidence>
<evidence type="ECO:0000313" key="2">
    <source>
        <dbReference type="EMBL" id="SDS33000.1"/>
    </source>
</evidence>
<gene>
    <name evidence="1" type="ORF">BCL57_001741</name>
    <name evidence="2" type="ORF">SAMN04489721_1135</name>
</gene>
<reference evidence="2" key="1">
    <citation type="submission" date="2016-10" db="EMBL/GenBank/DDBJ databases">
        <authorList>
            <person name="de Groot N.N."/>
        </authorList>
    </citation>
    <scope>NUCLEOTIDE SEQUENCE [LARGE SCALE GENOMIC DNA]</scope>
    <source>
        <strain evidence="2">CPCC 202695</strain>
    </source>
</reference>
<accession>A0A1H1RBD5</accession>
<evidence type="ECO:0008006" key="5">
    <source>
        <dbReference type="Google" id="ProtNLM"/>
    </source>
</evidence>
<dbReference type="Proteomes" id="UP000199482">
    <property type="component" value="Chromosome I"/>
</dbReference>
<dbReference type="RefSeq" id="WP_371874213.1">
    <property type="nucleotide sequence ID" value="NZ_BMDN01000003.1"/>
</dbReference>
<keyword evidence="4" id="KW-1185">Reference proteome</keyword>
<sequence length="92" mass="9592">MIGSLGAAPKGGCSRAGCRESATWRIDWRNPKIHGSDRVKTWLACDEHVDFLREFLAARSFPVRVSAFDAAAPDAAAPAPLGDVPAAGGDGA</sequence>
<protein>
    <recommendedName>
        <fullName evidence="5">Acetone carboxylase</fullName>
    </recommendedName>
</protein>
<evidence type="ECO:0000313" key="3">
    <source>
        <dbReference type="Proteomes" id="UP000199482"/>
    </source>
</evidence>
<dbReference type="Proteomes" id="UP000893823">
    <property type="component" value="Unassembled WGS sequence"/>
</dbReference>
<dbReference type="AlphaFoldDB" id="A0A1H1RBD5"/>
<dbReference type="EMBL" id="SODL02000003">
    <property type="protein sequence ID" value="MCP2367582.1"/>
    <property type="molecule type" value="Genomic_DNA"/>
</dbReference>
<dbReference type="EMBL" id="LT629755">
    <property type="protein sequence ID" value="SDS33000.1"/>
    <property type="molecule type" value="Genomic_DNA"/>
</dbReference>
<name>A0A1H1RBD5_9MICO</name>
<organism evidence="2 3">
    <name type="scientific">Agromyces flavus</name>
    <dbReference type="NCBI Taxonomy" id="589382"/>
    <lineage>
        <taxon>Bacteria</taxon>
        <taxon>Bacillati</taxon>
        <taxon>Actinomycetota</taxon>
        <taxon>Actinomycetes</taxon>
        <taxon>Micrococcales</taxon>
        <taxon>Microbacteriaceae</taxon>
        <taxon>Agromyces</taxon>
    </lineage>
</organism>